<dbReference type="EMBL" id="AEWJ01000037">
    <property type="protein sequence ID" value="EGD59065.1"/>
    <property type="molecule type" value="Genomic_DNA"/>
</dbReference>
<sequence>MRGGTVQLTLAELVTHSQSPFVLGPYQVTQTRPVSVCRGRP</sequence>
<proteinExistence type="predicted"/>
<keyword evidence="2" id="KW-1185">Reference proteome</keyword>
<dbReference type="STRING" id="983920.Y88_1127"/>
<dbReference type="Proteomes" id="UP000004728">
    <property type="component" value="Unassembled WGS sequence"/>
</dbReference>
<organism evidence="1 2">
    <name type="scientific">Novosphingobium nitrogenifigens DSM 19370</name>
    <dbReference type="NCBI Taxonomy" id="983920"/>
    <lineage>
        <taxon>Bacteria</taxon>
        <taxon>Pseudomonadati</taxon>
        <taxon>Pseudomonadota</taxon>
        <taxon>Alphaproteobacteria</taxon>
        <taxon>Sphingomonadales</taxon>
        <taxon>Sphingomonadaceae</taxon>
        <taxon>Novosphingobium</taxon>
    </lineage>
</organism>
<name>F1Z8F9_9SPHN</name>
<comment type="caution">
    <text evidence="1">The sequence shown here is derived from an EMBL/GenBank/DDBJ whole genome shotgun (WGS) entry which is preliminary data.</text>
</comment>
<evidence type="ECO:0000313" key="1">
    <source>
        <dbReference type="EMBL" id="EGD59065.1"/>
    </source>
</evidence>
<evidence type="ECO:0000313" key="2">
    <source>
        <dbReference type="Proteomes" id="UP000004728"/>
    </source>
</evidence>
<reference evidence="1 2" key="1">
    <citation type="journal article" date="2012" name="J. Bacteriol.">
        <title>Draft Genome Sequence of Novosphingobium nitrogenifigens Y88T.</title>
        <authorList>
            <person name="Strabala T.J."/>
            <person name="Macdonald L."/>
            <person name="Liu V."/>
            <person name="Smit A.M."/>
        </authorList>
    </citation>
    <scope>NUCLEOTIDE SEQUENCE [LARGE SCALE GENOMIC DNA]</scope>
    <source>
        <strain evidence="1 2">DSM 19370</strain>
    </source>
</reference>
<dbReference type="AlphaFoldDB" id="F1Z8F9"/>
<protein>
    <submittedName>
        <fullName evidence="1">Uncharacterized protein</fullName>
    </submittedName>
</protein>
<dbReference type="InParanoid" id="F1Z8F9"/>
<dbReference type="HOGENOM" id="CLU_3273568_0_0_5"/>
<gene>
    <name evidence="1" type="ORF">Y88_1127</name>
</gene>
<accession>F1Z8F9</accession>